<dbReference type="InterPro" id="IPR012675">
    <property type="entry name" value="Beta-grasp_dom_sf"/>
</dbReference>
<dbReference type="InterPro" id="IPR003749">
    <property type="entry name" value="ThiS/MoaD-like"/>
</dbReference>
<dbReference type="OrthoDB" id="9800712at2"/>
<dbReference type="AlphaFoldDB" id="A0A318QRH1"/>
<dbReference type="Proteomes" id="UP000247417">
    <property type="component" value="Unassembled WGS sequence"/>
</dbReference>
<proteinExistence type="predicted"/>
<organism evidence="1 2">
    <name type="scientific">Komagataeibacter oboediens</name>
    <dbReference type="NCBI Taxonomy" id="65958"/>
    <lineage>
        <taxon>Bacteria</taxon>
        <taxon>Pseudomonadati</taxon>
        <taxon>Pseudomonadota</taxon>
        <taxon>Alphaproteobacteria</taxon>
        <taxon>Acetobacterales</taxon>
        <taxon>Acetobacteraceae</taxon>
        <taxon>Komagataeibacter</taxon>
    </lineage>
</organism>
<dbReference type="Gene3D" id="3.10.20.30">
    <property type="match status" value="1"/>
</dbReference>
<dbReference type="STRING" id="940286.GCA_000227565_01051"/>
<dbReference type="Pfam" id="PF02597">
    <property type="entry name" value="ThiS"/>
    <property type="match status" value="1"/>
</dbReference>
<name>A0A318QRH1_9PROT</name>
<reference evidence="1 2" key="1">
    <citation type="submission" date="2017-07" db="EMBL/GenBank/DDBJ databases">
        <title>A draft genome sequence of Komagataeibacter oboediens LMG 18849.</title>
        <authorList>
            <person name="Skraban J."/>
            <person name="Cleenwerck I."/>
            <person name="Vandamme P."/>
            <person name="Trcek J."/>
        </authorList>
    </citation>
    <scope>NUCLEOTIDE SEQUENCE [LARGE SCALE GENOMIC DNA]</scope>
    <source>
        <strain evidence="1 2">LMG 18849</strain>
    </source>
</reference>
<dbReference type="InterPro" id="IPR016155">
    <property type="entry name" value="Mopterin_synth/thiamin_S_b"/>
</dbReference>
<gene>
    <name evidence="1" type="ORF">CFR80_13545</name>
</gene>
<accession>A0A318QRH1</accession>
<evidence type="ECO:0000313" key="2">
    <source>
        <dbReference type="Proteomes" id="UP000247417"/>
    </source>
</evidence>
<dbReference type="RefSeq" id="WP_010516126.1">
    <property type="nucleotide sequence ID" value="NZ_JAHRDU010000062.1"/>
</dbReference>
<protein>
    <submittedName>
        <fullName evidence="1">Molybdopterin synthase sulfur carrier subunit</fullName>
    </submittedName>
</protein>
<dbReference type="EMBL" id="NKTX01000049">
    <property type="protein sequence ID" value="PYD80554.1"/>
    <property type="molecule type" value="Genomic_DNA"/>
</dbReference>
<comment type="caution">
    <text evidence="1">The sequence shown here is derived from an EMBL/GenBank/DDBJ whole genome shotgun (WGS) entry which is preliminary data.</text>
</comment>
<dbReference type="CDD" id="cd00754">
    <property type="entry name" value="Ubl_MoaD"/>
    <property type="match status" value="1"/>
</dbReference>
<evidence type="ECO:0000313" key="1">
    <source>
        <dbReference type="EMBL" id="PYD80554.1"/>
    </source>
</evidence>
<sequence length="80" mass="8694">MPNIELQYFAQLQDEVGRAHERRHTSAPTAAALYDELRAAYGFALAPACMRVAINAAFAPWEQPLGEGDHVVFIPPVTGG</sequence>
<dbReference type="SUPFAM" id="SSF54285">
    <property type="entry name" value="MoaD/ThiS"/>
    <property type="match status" value="1"/>
</dbReference>